<dbReference type="PANTHER" id="PTHR43976">
    <property type="entry name" value="SHORT CHAIN DEHYDROGENASE"/>
    <property type="match status" value="1"/>
</dbReference>
<dbReference type="EMBL" id="JAGPNK010000004">
    <property type="protein sequence ID" value="KAH7322390.1"/>
    <property type="molecule type" value="Genomic_DNA"/>
</dbReference>
<dbReference type="SUPFAM" id="SSF51735">
    <property type="entry name" value="NAD(P)-binding Rossmann-fold domains"/>
    <property type="match status" value="1"/>
</dbReference>
<dbReference type="InterPro" id="IPR002347">
    <property type="entry name" value="SDR_fam"/>
</dbReference>
<accession>A0A8K0SUY3</accession>
<name>A0A8K0SUY3_9HYPO</name>
<dbReference type="PRINTS" id="PR00081">
    <property type="entry name" value="GDHRDH"/>
</dbReference>
<dbReference type="Pfam" id="PF00106">
    <property type="entry name" value="adh_short"/>
    <property type="match status" value="1"/>
</dbReference>
<dbReference type="OrthoDB" id="1933717at2759"/>
<dbReference type="PANTHER" id="PTHR43976:SF16">
    <property type="entry name" value="SHORT-CHAIN DEHYDROGENASE_REDUCTASE FAMILY PROTEIN"/>
    <property type="match status" value="1"/>
</dbReference>
<dbReference type="InterPro" id="IPR036291">
    <property type="entry name" value="NAD(P)-bd_dom_sf"/>
</dbReference>
<keyword evidence="2" id="KW-0560">Oxidoreductase</keyword>
<evidence type="ECO:0000256" key="1">
    <source>
        <dbReference type="ARBA" id="ARBA00006484"/>
    </source>
</evidence>
<dbReference type="Proteomes" id="UP000813444">
    <property type="component" value="Unassembled WGS sequence"/>
</dbReference>
<dbReference type="Gene3D" id="3.40.50.720">
    <property type="entry name" value="NAD(P)-binding Rossmann-like Domain"/>
    <property type="match status" value="1"/>
</dbReference>
<dbReference type="InterPro" id="IPR051911">
    <property type="entry name" value="SDR_oxidoreductase"/>
</dbReference>
<proteinExistence type="inferred from homology"/>
<organism evidence="3 4">
    <name type="scientific">Stachybotrys elegans</name>
    <dbReference type="NCBI Taxonomy" id="80388"/>
    <lineage>
        <taxon>Eukaryota</taxon>
        <taxon>Fungi</taxon>
        <taxon>Dikarya</taxon>
        <taxon>Ascomycota</taxon>
        <taxon>Pezizomycotina</taxon>
        <taxon>Sordariomycetes</taxon>
        <taxon>Hypocreomycetidae</taxon>
        <taxon>Hypocreales</taxon>
        <taxon>Stachybotryaceae</taxon>
        <taxon>Stachybotrys</taxon>
    </lineage>
</organism>
<protein>
    <submittedName>
        <fullName evidence="3">Uncharacterized protein</fullName>
    </submittedName>
</protein>
<keyword evidence="4" id="KW-1185">Reference proteome</keyword>
<evidence type="ECO:0000313" key="4">
    <source>
        <dbReference type="Proteomes" id="UP000813444"/>
    </source>
</evidence>
<evidence type="ECO:0000256" key="2">
    <source>
        <dbReference type="ARBA" id="ARBA00023002"/>
    </source>
</evidence>
<dbReference type="PRINTS" id="PR00080">
    <property type="entry name" value="SDRFAMILY"/>
</dbReference>
<comment type="similarity">
    <text evidence="1">Belongs to the short-chain dehydrogenases/reductases (SDR) family.</text>
</comment>
<feature type="non-terminal residue" evidence="3">
    <location>
        <position position="1"/>
    </location>
</feature>
<gene>
    <name evidence="3" type="ORF">B0I35DRAFT_329098</name>
</gene>
<feature type="non-terminal residue" evidence="3">
    <location>
        <position position="175"/>
    </location>
</feature>
<comment type="caution">
    <text evidence="3">The sequence shown here is derived from an EMBL/GenBank/DDBJ whole genome shotgun (WGS) entry which is preliminary data.</text>
</comment>
<evidence type="ECO:0000313" key="3">
    <source>
        <dbReference type="EMBL" id="KAH7322390.1"/>
    </source>
</evidence>
<dbReference type="GO" id="GO:0016491">
    <property type="term" value="F:oxidoreductase activity"/>
    <property type="evidence" value="ECO:0007669"/>
    <property type="project" value="UniProtKB-KW"/>
</dbReference>
<sequence length="175" mass="18742">ITASSRGLSRVRVEVILASGDNVIATARDPASLDDLTTALYVTDGEAVSRVLNESRQVFECIDVVINNAGYADISPLETVTIHSFKKQVETNSFGTVWVTRAAIRIMREQGSGHIIQVSSLGGHLSTPRLAAYQSAKWAVGSLRTVLAGEVAHFGIKMTAVEPGRIKTDWAGSSM</sequence>
<reference evidence="3" key="1">
    <citation type="journal article" date="2021" name="Nat. Commun.">
        <title>Genetic determinants of endophytism in the Arabidopsis root mycobiome.</title>
        <authorList>
            <person name="Mesny F."/>
            <person name="Miyauchi S."/>
            <person name="Thiergart T."/>
            <person name="Pickel B."/>
            <person name="Atanasova L."/>
            <person name="Karlsson M."/>
            <person name="Huettel B."/>
            <person name="Barry K.W."/>
            <person name="Haridas S."/>
            <person name="Chen C."/>
            <person name="Bauer D."/>
            <person name="Andreopoulos W."/>
            <person name="Pangilinan J."/>
            <person name="LaButti K."/>
            <person name="Riley R."/>
            <person name="Lipzen A."/>
            <person name="Clum A."/>
            <person name="Drula E."/>
            <person name="Henrissat B."/>
            <person name="Kohler A."/>
            <person name="Grigoriev I.V."/>
            <person name="Martin F.M."/>
            <person name="Hacquard S."/>
        </authorList>
    </citation>
    <scope>NUCLEOTIDE SEQUENCE</scope>
    <source>
        <strain evidence="3">MPI-CAGE-CH-0235</strain>
    </source>
</reference>
<dbReference type="AlphaFoldDB" id="A0A8K0SUY3"/>